<dbReference type="InterPro" id="IPR035892">
    <property type="entry name" value="C2_domain_sf"/>
</dbReference>
<dbReference type="Pfam" id="PF00168">
    <property type="entry name" value="C2"/>
    <property type="match status" value="2"/>
</dbReference>
<sequence length="363" mass="42173">KKKNYDEANKGKNKTTCIKSNPKMFFRELGKQSRKCQFPLKMINLKTSGKEFMKIKNNITRISSMMSLYSEAGDFGKLPITGEVEFALRYNERGNELLVHVSRCRDLAPANEKKKRSDAYVKTYLLPDRSRQSKRKTVIKKKTLSPKYDEVLKYKIEKSDLANRILNLSVWHNDMFGRNVFLGEVNLILNSWDWTNQTLNWYSLLLVPFLDGKKPASGEIHIWIQNAYNLVPVRSQGVDSFVKCYILPDTSRQSRQKTRVVRKNCNPEYNHTMVYDGFQAEDLNEACIELTIWDYERFSTNQFLGGVRLSFGKGMSYGKAVDWMDSQGEEIRLYKKLLETPNEWNQGILPLRPQMATAQNPSK</sequence>
<reference evidence="5" key="2">
    <citation type="submission" date="2025-09" db="UniProtKB">
        <authorList>
            <consortium name="Ensembl"/>
        </authorList>
    </citation>
    <scope>IDENTIFICATION</scope>
</reference>
<keyword evidence="2" id="KW-0677">Repeat</keyword>
<dbReference type="PANTHER" id="PTHR45716:SF2">
    <property type="entry name" value="BITESIZE, ISOFORM I"/>
    <property type="match status" value="1"/>
</dbReference>
<feature type="domain" description="C2" evidence="4">
    <location>
        <begin position="203"/>
        <end position="324"/>
    </location>
</feature>
<dbReference type="PANTHER" id="PTHR45716">
    <property type="entry name" value="BITESIZE, ISOFORM I"/>
    <property type="match status" value="1"/>
</dbReference>
<evidence type="ECO:0000313" key="5">
    <source>
        <dbReference type="Ensembl" id="ENSEBUP00000014426.1"/>
    </source>
</evidence>
<dbReference type="GO" id="GO:0070382">
    <property type="term" value="C:exocytic vesicle"/>
    <property type="evidence" value="ECO:0007669"/>
    <property type="project" value="TreeGrafter"/>
</dbReference>
<dbReference type="CDD" id="cd04020">
    <property type="entry name" value="C2B_SLP_1-2-3-4"/>
    <property type="match status" value="1"/>
</dbReference>
<dbReference type="GO" id="GO:0042043">
    <property type="term" value="F:neurexin family protein binding"/>
    <property type="evidence" value="ECO:0007669"/>
    <property type="project" value="TreeGrafter"/>
</dbReference>
<feature type="domain" description="C2" evidence="4">
    <location>
        <begin position="80"/>
        <end position="202"/>
    </location>
</feature>
<dbReference type="Gene3D" id="2.60.40.150">
    <property type="entry name" value="C2 domain"/>
    <property type="match status" value="2"/>
</dbReference>
<evidence type="ECO:0000256" key="3">
    <source>
        <dbReference type="ARBA" id="ARBA00023136"/>
    </source>
</evidence>
<organism evidence="5 6">
    <name type="scientific">Eptatretus burgeri</name>
    <name type="common">Inshore hagfish</name>
    <dbReference type="NCBI Taxonomy" id="7764"/>
    <lineage>
        <taxon>Eukaryota</taxon>
        <taxon>Metazoa</taxon>
        <taxon>Chordata</taxon>
        <taxon>Craniata</taxon>
        <taxon>Vertebrata</taxon>
        <taxon>Cyclostomata</taxon>
        <taxon>Myxini</taxon>
        <taxon>Myxiniformes</taxon>
        <taxon>Myxinidae</taxon>
        <taxon>Eptatretinae</taxon>
        <taxon>Eptatretus</taxon>
    </lineage>
</organism>
<dbReference type="CDD" id="cd08521">
    <property type="entry name" value="C2A_SLP"/>
    <property type="match status" value="1"/>
</dbReference>
<reference evidence="5" key="1">
    <citation type="submission" date="2025-08" db="UniProtKB">
        <authorList>
            <consortium name="Ensembl"/>
        </authorList>
    </citation>
    <scope>IDENTIFICATION</scope>
</reference>
<accession>A0A8C4QEU8</accession>
<dbReference type="GO" id="GO:0005886">
    <property type="term" value="C:plasma membrane"/>
    <property type="evidence" value="ECO:0007669"/>
    <property type="project" value="TreeGrafter"/>
</dbReference>
<dbReference type="Ensembl" id="ENSEBUT00000015002.1">
    <property type="protein sequence ID" value="ENSEBUP00000014426.1"/>
    <property type="gene ID" value="ENSEBUG00000009073.1"/>
</dbReference>
<dbReference type="SMART" id="SM00239">
    <property type="entry name" value="C2"/>
    <property type="match status" value="2"/>
</dbReference>
<dbReference type="InterPro" id="IPR043567">
    <property type="entry name" value="SYTL1-5_C2B"/>
</dbReference>
<evidence type="ECO:0000259" key="4">
    <source>
        <dbReference type="PROSITE" id="PS50004"/>
    </source>
</evidence>
<name>A0A8C4QEU8_EPTBU</name>
<dbReference type="InterPro" id="IPR000008">
    <property type="entry name" value="C2_dom"/>
</dbReference>
<evidence type="ECO:0000313" key="6">
    <source>
        <dbReference type="Proteomes" id="UP000694388"/>
    </source>
</evidence>
<dbReference type="OMA" id="VEVSWMD"/>
<evidence type="ECO:0000256" key="1">
    <source>
        <dbReference type="ARBA" id="ARBA00004370"/>
    </source>
</evidence>
<dbReference type="GeneTree" id="ENSGT00940000155843"/>
<proteinExistence type="predicted"/>
<evidence type="ECO:0000256" key="2">
    <source>
        <dbReference type="ARBA" id="ARBA00022737"/>
    </source>
</evidence>
<dbReference type="SUPFAM" id="SSF49562">
    <property type="entry name" value="C2 domain (Calcium/lipid-binding domain, CaLB)"/>
    <property type="match status" value="2"/>
</dbReference>
<comment type="subcellular location">
    <subcellularLocation>
        <location evidence="1">Membrane</location>
    </subcellularLocation>
</comment>
<dbReference type="PROSITE" id="PS50004">
    <property type="entry name" value="C2"/>
    <property type="match status" value="2"/>
</dbReference>
<dbReference type="FunFam" id="2.60.40.150:FF:000006">
    <property type="entry name" value="Synaptotagmin-like 5, isoform CRA_a"/>
    <property type="match status" value="1"/>
</dbReference>
<dbReference type="Proteomes" id="UP000694388">
    <property type="component" value="Unplaced"/>
</dbReference>
<protein>
    <submittedName>
        <fullName evidence="5">Synaptotagmin-like 2a</fullName>
    </submittedName>
</protein>
<dbReference type="AlphaFoldDB" id="A0A8C4QEU8"/>
<keyword evidence="3" id="KW-0472">Membrane</keyword>
<dbReference type="GO" id="GO:0006887">
    <property type="term" value="P:exocytosis"/>
    <property type="evidence" value="ECO:0007669"/>
    <property type="project" value="TreeGrafter"/>
</dbReference>
<keyword evidence="6" id="KW-1185">Reference proteome</keyword>